<name>A0A9P6FLV9_9FUNG</name>
<dbReference type="EMBL" id="JAABOA010004327">
    <property type="protein sequence ID" value="KAF9577822.1"/>
    <property type="molecule type" value="Genomic_DNA"/>
</dbReference>
<sequence length="155" mass="16628">MKVSSFILLSIAAATALASHQSGQPQAESRNGLHDRDRLVQRGLPVVDSLTSRLGNAAKGTGNAPESTVMRKRLTNTPQGDSRIAKFSQLARPPRVTSRGLRWANVTGEESSVEKRGLPGLGGLSNLRNGVIPKGITGEESAVEKRSDDKHEHRD</sequence>
<dbReference type="AlphaFoldDB" id="A0A9P6FLV9"/>
<gene>
    <name evidence="3" type="ORF">BGW38_006724</name>
</gene>
<dbReference type="Proteomes" id="UP000780801">
    <property type="component" value="Unassembled WGS sequence"/>
</dbReference>
<feature type="region of interest" description="Disordered" evidence="1">
    <location>
        <begin position="50"/>
        <end position="82"/>
    </location>
</feature>
<feature type="signal peptide" evidence="2">
    <location>
        <begin position="1"/>
        <end position="18"/>
    </location>
</feature>
<evidence type="ECO:0000313" key="4">
    <source>
        <dbReference type="Proteomes" id="UP000780801"/>
    </source>
</evidence>
<organism evidence="3 4">
    <name type="scientific">Lunasporangiospora selenospora</name>
    <dbReference type="NCBI Taxonomy" id="979761"/>
    <lineage>
        <taxon>Eukaryota</taxon>
        <taxon>Fungi</taxon>
        <taxon>Fungi incertae sedis</taxon>
        <taxon>Mucoromycota</taxon>
        <taxon>Mortierellomycotina</taxon>
        <taxon>Mortierellomycetes</taxon>
        <taxon>Mortierellales</taxon>
        <taxon>Mortierellaceae</taxon>
        <taxon>Lunasporangiospora</taxon>
    </lineage>
</organism>
<feature type="chain" id="PRO_5040228362" evidence="2">
    <location>
        <begin position="19"/>
        <end position="155"/>
    </location>
</feature>
<keyword evidence="4" id="KW-1185">Reference proteome</keyword>
<feature type="non-terminal residue" evidence="3">
    <location>
        <position position="155"/>
    </location>
</feature>
<accession>A0A9P6FLV9</accession>
<keyword evidence="2" id="KW-0732">Signal</keyword>
<evidence type="ECO:0000256" key="1">
    <source>
        <dbReference type="SAM" id="MobiDB-lite"/>
    </source>
</evidence>
<feature type="compositionally biased region" description="Basic and acidic residues" evidence="1">
    <location>
        <begin position="142"/>
        <end position="155"/>
    </location>
</feature>
<evidence type="ECO:0000313" key="3">
    <source>
        <dbReference type="EMBL" id="KAF9577822.1"/>
    </source>
</evidence>
<evidence type="ECO:0000256" key="2">
    <source>
        <dbReference type="SAM" id="SignalP"/>
    </source>
</evidence>
<proteinExistence type="predicted"/>
<feature type="region of interest" description="Disordered" evidence="1">
    <location>
        <begin position="107"/>
        <end position="155"/>
    </location>
</feature>
<reference evidence="3" key="1">
    <citation type="journal article" date="2020" name="Fungal Divers.">
        <title>Resolving the Mortierellaceae phylogeny through synthesis of multi-gene phylogenetics and phylogenomics.</title>
        <authorList>
            <person name="Vandepol N."/>
            <person name="Liber J."/>
            <person name="Desiro A."/>
            <person name="Na H."/>
            <person name="Kennedy M."/>
            <person name="Barry K."/>
            <person name="Grigoriev I.V."/>
            <person name="Miller A.N."/>
            <person name="O'Donnell K."/>
            <person name="Stajich J.E."/>
            <person name="Bonito G."/>
        </authorList>
    </citation>
    <scope>NUCLEOTIDE SEQUENCE</scope>
    <source>
        <strain evidence="3">KOD1015</strain>
    </source>
</reference>
<protein>
    <submittedName>
        <fullName evidence="3">Uncharacterized protein</fullName>
    </submittedName>
</protein>
<comment type="caution">
    <text evidence="3">The sequence shown here is derived from an EMBL/GenBank/DDBJ whole genome shotgun (WGS) entry which is preliminary data.</text>
</comment>